<dbReference type="AlphaFoldDB" id="A0A7I8J582"/>
<dbReference type="EMBL" id="LR743596">
    <property type="protein sequence ID" value="CAA2625183.1"/>
    <property type="molecule type" value="Genomic_DNA"/>
</dbReference>
<evidence type="ECO:0000313" key="1">
    <source>
        <dbReference type="EMBL" id="CAA2625183.1"/>
    </source>
</evidence>
<organism evidence="1">
    <name type="scientific">Spirodela intermedia</name>
    <name type="common">Intermediate duckweed</name>
    <dbReference type="NCBI Taxonomy" id="51605"/>
    <lineage>
        <taxon>Eukaryota</taxon>
        <taxon>Viridiplantae</taxon>
        <taxon>Streptophyta</taxon>
        <taxon>Embryophyta</taxon>
        <taxon>Tracheophyta</taxon>
        <taxon>Spermatophyta</taxon>
        <taxon>Magnoliopsida</taxon>
        <taxon>Liliopsida</taxon>
        <taxon>Araceae</taxon>
        <taxon>Lemnoideae</taxon>
        <taxon>Spirodela</taxon>
    </lineage>
</organism>
<name>A0A7I8J582_SPIIN</name>
<dbReference type="Proteomes" id="UP001189122">
    <property type="component" value="Unassembled WGS sequence"/>
</dbReference>
<dbReference type="EMBL" id="CACRZD030000009">
    <property type="protein sequence ID" value="CAA6664571.1"/>
    <property type="molecule type" value="Genomic_DNA"/>
</dbReference>
<protein>
    <submittedName>
        <fullName evidence="1">Uncharacterized protein</fullName>
    </submittedName>
</protein>
<sequence>MQSRWNPWLHFGRIRAFSPSASSERQTAHSSPPAA</sequence>
<accession>A0A7I8J582</accession>
<evidence type="ECO:0000313" key="2">
    <source>
        <dbReference type="Proteomes" id="UP001189122"/>
    </source>
</evidence>
<keyword evidence="2" id="KW-1185">Reference proteome</keyword>
<gene>
    <name evidence="1" type="ORF">SI7747_09010961</name>
</gene>
<reference evidence="1 2" key="1">
    <citation type="submission" date="2019-12" db="EMBL/GenBank/DDBJ databases">
        <authorList>
            <person name="Scholz U."/>
            <person name="Mascher M."/>
            <person name="Fiebig A."/>
        </authorList>
    </citation>
    <scope>NUCLEOTIDE SEQUENCE</scope>
</reference>
<proteinExistence type="predicted"/>